<dbReference type="AlphaFoldDB" id="A0A3J6V539"/>
<accession>A0A3J6V539</accession>
<reference evidence="2" key="1">
    <citation type="submission" date="2018-11" db="EMBL/GenBank/DDBJ databases">
        <authorList>
            <consortium name="PulseNet: The National Subtyping Network for Foodborne Disease Surveillance"/>
            <person name="Tarr C.L."/>
            <person name="Trees E."/>
            <person name="Katz L.S."/>
            <person name="Carleton-Romer H.A."/>
            <person name="Stroika S."/>
            <person name="Kucerova Z."/>
            <person name="Roache K.F."/>
            <person name="Sabol A.L."/>
            <person name="Besser J."/>
            <person name="Gerner-Smidt P."/>
        </authorList>
    </citation>
    <scope>NUCLEOTIDE SEQUENCE [LARGE SCALE GENOMIC DNA]</scope>
    <source>
        <strain evidence="2">PNUSAS057377</strain>
    </source>
</reference>
<dbReference type="Proteomes" id="UP000885320">
    <property type="component" value="Unassembled WGS sequence"/>
</dbReference>
<organism evidence="2">
    <name type="scientific">Salmonella enterica</name>
    <name type="common">Salmonella choleraesuis</name>
    <dbReference type="NCBI Taxonomy" id="28901"/>
    <lineage>
        <taxon>Bacteria</taxon>
        <taxon>Pseudomonadati</taxon>
        <taxon>Pseudomonadota</taxon>
        <taxon>Gammaproteobacteria</taxon>
        <taxon>Enterobacterales</taxon>
        <taxon>Enterobacteriaceae</taxon>
        <taxon>Salmonella</taxon>
    </lineage>
</organism>
<evidence type="ECO:0000313" key="2">
    <source>
        <dbReference type="EMBL" id="MFK71274.1"/>
    </source>
</evidence>
<evidence type="ECO:0000256" key="1">
    <source>
        <dbReference type="SAM" id="MobiDB-lite"/>
    </source>
</evidence>
<name>A0A3J6V539_SALER</name>
<comment type="caution">
    <text evidence="2">The sequence shown here is derived from an EMBL/GenBank/DDBJ whole genome shotgun (WGS) entry which is preliminary data.</text>
</comment>
<dbReference type="EMBL" id="RMUA01000035">
    <property type="protein sequence ID" value="MFK71274.1"/>
    <property type="molecule type" value="Genomic_DNA"/>
</dbReference>
<protein>
    <submittedName>
        <fullName evidence="2">Uncharacterized protein</fullName>
    </submittedName>
</protein>
<proteinExistence type="predicted"/>
<gene>
    <name evidence="2" type="ORF">EEN95_19000</name>
</gene>
<feature type="region of interest" description="Disordered" evidence="1">
    <location>
        <begin position="27"/>
        <end position="46"/>
    </location>
</feature>
<sequence>MRVGAHKNTPIFADGITKFLFCPSPWSQARRTHPPASSPIKKPGVEDLRQPGIAHSQAIMNVAVNDRL</sequence>